<comment type="caution">
    <text evidence="3">The sequence shown here is derived from an EMBL/GenBank/DDBJ whole genome shotgun (WGS) entry which is preliminary data.</text>
</comment>
<dbReference type="SUPFAM" id="SSF56954">
    <property type="entry name" value="Outer membrane efflux proteins (OEP)"/>
    <property type="match status" value="1"/>
</dbReference>
<dbReference type="Proteomes" id="UP000240608">
    <property type="component" value="Unassembled WGS sequence"/>
</dbReference>
<keyword evidence="2" id="KW-0472">Membrane</keyword>
<dbReference type="InterPro" id="IPR010131">
    <property type="entry name" value="MdtP/NodT-like"/>
</dbReference>
<keyword evidence="2" id="KW-1134">Transmembrane beta strand</keyword>
<dbReference type="Gene3D" id="2.20.200.10">
    <property type="entry name" value="Outer membrane efflux proteins (OEP)"/>
    <property type="match status" value="1"/>
</dbReference>
<keyword evidence="2" id="KW-0449">Lipoprotein</keyword>
<evidence type="ECO:0000313" key="3">
    <source>
        <dbReference type="EMBL" id="PTB94541.1"/>
    </source>
</evidence>
<dbReference type="NCBIfam" id="TIGR01845">
    <property type="entry name" value="outer_NodT"/>
    <property type="match status" value="1"/>
</dbReference>
<comment type="similarity">
    <text evidence="1 2">Belongs to the outer membrane factor (OMF) (TC 1.B.17) family.</text>
</comment>
<dbReference type="PANTHER" id="PTHR30203:SF33">
    <property type="entry name" value="BLR4455 PROTEIN"/>
    <property type="match status" value="1"/>
</dbReference>
<organism evidence="3 4">
    <name type="scientific">Marivirga lumbricoides</name>
    <dbReference type="NCBI Taxonomy" id="1046115"/>
    <lineage>
        <taxon>Bacteria</taxon>
        <taxon>Pseudomonadati</taxon>
        <taxon>Bacteroidota</taxon>
        <taxon>Cytophagia</taxon>
        <taxon>Cytophagales</taxon>
        <taxon>Marivirgaceae</taxon>
        <taxon>Marivirga</taxon>
    </lineage>
</organism>
<accession>A0A2T4DL36</accession>
<sequence>MKIKSLRSLLFNISQRKNFLKGSFNFLCLTIALFAWSCATKTVQSDLPFETPETFSHSGTMELPEKWWLSFEDSTLNEIVRQALDSNLNLITALKRYEAAQAVVDRESSSLFPQVSGFVQSAFSRPEPDFVGGENVQFGLRASYEVDVWGRIRAQIDAEEYRATAAYNDMKAAAISLSAEITTVWYRLEAAAVQLQILQQQAETNQKILKLIRARFGSGQIRAVDILRQQQLVESTLQQQYAVETQLALLKNQLAVLLGETPQNMQQPELDSLPSLPPLPQTGIPAELITRRPDVQASFSALKAADRELAAAISNQYPRLTLNTNLSFRSNNFQNLFDNYAYSLAGNLLAPIFYGGQLSAEVDRTEAVKDQRFYEYGQTVLVAFREVEDALVQENKQKEIIEALTQQVKLADKVSRQLRVEYFNGLSDYLAVLTALNQEQQLRRDLITARLNLLEFRISLYRALAGGFEVRAETEEEPVN</sequence>
<dbReference type="EMBL" id="PYVU01000128">
    <property type="protein sequence ID" value="PTB94541.1"/>
    <property type="molecule type" value="Genomic_DNA"/>
</dbReference>
<dbReference type="GO" id="GO:0005886">
    <property type="term" value="C:plasma membrane"/>
    <property type="evidence" value="ECO:0007669"/>
    <property type="project" value="UniProtKB-SubCell"/>
</dbReference>
<comment type="subcellular location">
    <subcellularLocation>
        <location evidence="2">Cell membrane</location>
        <topology evidence="2">Lipid-anchor</topology>
    </subcellularLocation>
</comment>
<dbReference type="InterPro" id="IPR003423">
    <property type="entry name" value="OMP_efflux"/>
</dbReference>
<keyword evidence="2" id="KW-0564">Palmitate</keyword>
<gene>
    <name evidence="3" type="ORF">C9994_12025</name>
</gene>
<keyword evidence="2" id="KW-0812">Transmembrane</keyword>
<proteinExistence type="inferred from homology"/>
<evidence type="ECO:0000256" key="2">
    <source>
        <dbReference type="RuleBase" id="RU362097"/>
    </source>
</evidence>
<name>A0A2T4DL36_9BACT</name>
<dbReference type="Gene3D" id="1.20.1600.10">
    <property type="entry name" value="Outer membrane efflux proteins (OEP)"/>
    <property type="match status" value="1"/>
</dbReference>
<dbReference type="AlphaFoldDB" id="A0A2T4DL36"/>
<dbReference type="PANTHER" id="PTHR30203">
    <property type="entry name" value="OUTER MEMBRANE CATION EFFLUX PROTEIN"/>
    <property type="match status" value="1"/>
</dbReference>
<dbReference type="GO" id="GO:0015562">
    <property type="term" value="F:efflux transmembrane transporter activity"/>
    <property type="evidence" value="ECO:0007669"/>
    <property type="project" value="InterPro"/>
</dbReference>
<reference evidence="3 4" key="1">
    <citation type="submission" date="2018-03" db="EMBL/GenBank/DDBJ databases">
        <title>Cross-interface Injection: A General Nanoliter Liquid Handling Method Applied to Single Cells Genome Amplification Automated Nanoliter Liquid Handling Applied to Single Cell Multiple Displacement Amplification.</title>
        <authorList>
            <person name="Yun J."/>
            <person name="Xu P."/>
            <person name="Xu J."/>
            <person name="Dai X."/>
            <person name="Wang Y."/>
            <person name="Zheng X."/>
            <person name="Cao C."/>
            <person name="Yi Q."/>
            <person name="Zhu Y."/>
            <person name="Wang L."/>
            <person name="Dong Z."/>
            <person name="Huang Y."/>
            <person name="Huang L."/>
            <person name="Du W."/>
        </authorList>
    </citation>
    <scope>NUCLEOTIDE SEQUENCE [LARGE SCALE GENOMIC DNA]</scope>
    <source>
        <strain evidence="3 4">Z-D1-2</strain>
    </source>
</reference>
<dbReference type="Pfam" id="PF02321">
    <property type="entry name" value="OEP"/>
    <property type="match status" value="2"/>
</dbReference>
<protein>
    <recommendedName>
        <fullName evidence="5">Transporter</fullName>
    </recommendedName>
</protein>
<evidence type="ECO:0008006" key="5">
    <source>
        <dbReference type="Google" id="ProtNLM"/>
    </source>
</evidence>
<evidence type="ECO:0000256" key="1">
    <source>
        <dbReference type="ARBA" id="ARBA00007613"/>
    </source>
</evidence>
<evidence type="ECO:0000313" key="4">
    <source>
        <dbReference type="Proteomes" id="UP000240608"/>
    </source>
</evidence>